<name>A0ABV7QXN1_9PSEU</name>
<organism evidence="1 2">
    <name type="scientific">Amycolatopsis halotolerans</name>
    <dbReference type="NCBI Taxonomy" id="330083"/>
    <lineage>
        <taxon>Bacteria</taxon>
        <taxon>Bacillati</taxon>
        <taxon>Actinomycetota</taxon>
        <taxon>Actinomycetes</taxon>
        <taxon>Pseudonocardiales</taxon>
        <taxon>Pseudonocardiaceae</taxon>
        <taxon>Amycolatopsis</taxon>
    </lineage>
</organism>
<reference evidence="2" key="1">
    <citation type="journal article" date="2019" name="Int. J. Syst. Evol. Microbiol.">
        <title>The Global Catalogue of Microorganisms (GCM) 10K type strain sequencing project: providing services to taxonomists for standard genome sequencing and annotation.</title>
        <authorList>
            <consortium name="The Broad Institute Genomics Platform"/>
            <consortium name="The Broad Institute Genome Sequencing Center for Infectious Disease"/>
            <person name="Wu L."/>
            <person name="Ma J."/>
        </authorList>
    </citation>
    <scope>NUCLEOTIDE SEQUENCE [LARGE SCALE GENOMIC DNA]</scope>
    <source>
        <strain evidence="2">CGMCC 4.7682</strain>
    </source>
</reference>
<gene>
    <name evidence="1" type="ORF">ACFORO_44390</name>
</gene>
<protein>
    <recommendedName>
        <fullName evidence="3">S1 motif domain-containing protein</fullName>
    </recommendedName>
</protein>
<dbReference type="EMBL" id="JBHRWI010000076">
    <property type="protein sequence ID" value="MFC3517264.1"/>
    <property type="molecule type" value="Genomic_DNA"/>
</dbReference>
<dbReference type="Proteomes" id="UP001595764">
    <property type="component" value="Unassembled WGS sequence"/>
</dbReference>
<dbReference type="SUPFAM" id="SSF50249">
    <property type="entry name" value="Nucleic acid-binding proteins"/>
    <property type="match status" value="1"/>
</dbReference>
<evidence type="ECO:0008006" key="3">
    <source>
        <dbReference type="Google" id="ProtNLM"/>
    </source>
</evidence>
<evidence type="ECO:0000313" key="1">
    <source>
        <dbReference type="EMBL" id="MFC3517264.1"/>
    </source>
</evidence>
<proteinExistence type="predicted"/>
<dbReference type="RefSeq" id="WP_377872474.1">
    <property type="nucleotide sequence ID" value="NZ_JBHMAY010000038.1"/>
</dbReference>
<accession>A0ABV7QXN1</accession>
<comment type="caution">
    <text evidence="1">The sequence shown here is derived from an EMBL/GenBank/DDBJ whole genome shotgun (WGS) entry which is preliminary data.</text>
</comment>
<keyword evidence="2" id="KW-1185">Reference proteome</keyword>
<dbReference type="InterPro" id="IPR012340">
    <property type="entry name" value="NA-bd_OB-fold"/>
</dbReference>
<evidence type="ECO:0000313" key="2">
    <source>
        <dbReference type="Proteomes" id="UP001595764"/>
    </source>
</evidence>
<sequence length="97" mass="10469">MDEYCWPDERLVGRARAAWAATIESSPVGTSITGKVIGRQRFGVFVRIDGVPDALGLVEVTALPCGTSLPAVGDAVVGEVLWHAAHNHQIRIRPSRH</sequence>